<dbReference type="EMBL" id="CAJOBE010000160">
    <property type="protein sequence ID" value="CAF3584600.1"/>
    <property type="molecule type" value="Genomic_DNA"/>
</dbReference>
<proteinExistence type="predicted"/>
<reference evidence="1" key="1">
    <citation type="submission" date="2021-02" db="EMBL/GenBank/DDBJ databases">
        <authorList>
            <person name="Nowell W R."/>
        </authorList>
    </citation>
    <scope>NUCLEOTIDE SEQUENCE</scope>
</reference>
<protein>
    <submittedName>
        <fullName evidence="1">Uncharacterized protein</fullName>
    </submittedName>
</protein>
<comment type="caution">
    <text evidence="1">The sequence shown here is derived from an EMBL/GenBank/DDBJ whole genome shotgun (WGS) entry which is preliminary data.</text>
</comment>
<evidence type="ECO:0000313" key="2">
    <source>
        <dbReference type="Proteomes" id="UP000663874"/>
    </source>
</evidence>
<dbReference type="Proteomes" id="UP000663874">
    <property type="component" value="Unassembled WGS sequence"/>
</dbReference>
<evidence type="ECO:0000313" key="1">
    <source>
        <dbReference type="EMBL" id="CAF3584600.1"/>
    </source>
</evidence>
<organism evidence="1 2">
    <name type="scientific">Rotaria sordida</name>
    <dbReference type="NCBI Taxonomy" id="392033"/>
    <lineage>
        <taxon>Eukaryota</taxon>
        <taxon>Metazoa</taxon>
        <taxon>Spiralia</taxon>
        <taxon>Gnathifera</taxon>
        <taxon>Rotifera</taxon>
        <taxon>Eurotatoria</taxon>
        <taxon>Bdelloidea</taxon>
        <taxon>Philodinida</taxon>
        <taxon>Philodinidae</taxon>
        <taxon>Rotaria</taxon>
    </lineage>
</organism>
<name>A0A818LV88_9BILA</name>
<gene>
    <name evidence="1" type="ORF">FNK824_LOCUS2605</name>
</gene>
<sequence length="154" mass="17466">MKKNQLKLNEIWSKNKILSEGIHSTVDNEIEILSTTSSSSSSIPSTSISTPLSSINSSALKVEHFNHHLLMMQHYSIMLNQKKNSTFGAFKIKLDDRQNFSNDCREHISQLPEELTKRFTPSVVQENLSILFDPQYLTQHKNDISSIGYGRGVN</sequence>
<accession>A0A818LV88</accession>
<dbReference type="AlphaFoldDB" id="A0A818LV88"/>